<dbReference type="InterPro" id="IPR006204">
    <property type="entry name" value="GHMP_kinase_N_dom"/>
</dbReference>
<keyword evidence="3" id="KW-0067">ATP-binding</keyword>
<feature type="domain" description="GHMP kinase C-terminal" evidence="5">
    <location>
        <begin position="236"/>
        <end position="315"/>
    </location>
</feature>
<evidence type="ECO:0000259" key="5">
    <source>
        <dbReference type="Pfam" id="PF08544"/>
    </source>
</evidence>
<sequence length="335" mass="37831">MKIFSQTPVRIGLIGGGTDVNPFAADFGGKVFSLAINLYHQVSLKPIKEEKIYIEALGKTIEKDLKKDLIYGKEKDFDLVYAIINYFKPLIKSGFKLKVEFQGESLGGLGSSGSAGVAMIAVFSHWLKRGLSRMEMAYLAWRMETQELKWSGGKQDQLAAAFGGINLLTFGAKESIGVIPLFFPKDLIKRIRKWMILFYIGGKRHSGKLQKNLSAGMKEEEKIEALKGLKRGVNKMIKAWKKEDFNLIGEILDEAWDFKKRSNPKIANSRVNDLYELAKKNGSRGGKIMGAGEGGHMFFFCPPEKQDKLEKVLRKEDVKKIDFEFDFNGLKVWEK</sequence>
<dbReference type="InterPro" id="IPR036554">
    <property type="entry name" value="GHMP_kinase_C_sf"/>
</dbReference>
<dbReference type="InterPro" id="IPR020568">
    <property type="entry name" value="Ribosomal_Su5_D2-typ_SF"/>
</dbReference>
<proteinExistence type="predicted"/>
<dbReference type="GO" id="GO:0005524">
    <property type="term" value="F:ATP binding"/>
    <property type="evidence" value="ECO:0007669"/>
    <property type="project" value="UniProtKB-KW"/>
</dbReference>
<keyword evidence="2" id="KW-0418">Kinase</keyword>
<evidence type="ECO:0000313" key="6">
    <source>
        <dbReference type="EMBL" id="PIS09392.1"/>
    </source>
</evidence>
<dbReference type="InterPro" id="IPR014606">
    <property type="entry name" value="Heptose_7-P_kinase"/>
</dbReference>
<dbReference type="AlphaFoldDB" id="A0A2H0W9R2"/>
<dbReference type="PANTHER" id="PTHR10457:SF9">
    <property type="entry name" value="D-GLYCERO-ALPHA-D-MANNO-HEPTOSE 7-PHOSPHATE KINASE"/>
    <property type="match status" value="1"/>
</dbReference>
<reference evidence="7" key="1">
    <citation type="submission" date="2017-09" db="EMBL/GenBank/DDBJ databases">
        <title>Depth-based differentiation of microbial function through sediment-hosted aquifers and enrichment of novel symbionts in the deep terrestrial subsurface.</title>
        <authorList>
            <person name="Probst A.J."/>
            <person name="Ladd B."/>
            <person name="Jarett J.K."/>
            <person name="Geller-Mcgrath D.E."/>
            <person name="Sieber C.M.K."/>
            <person name="Emerson J.B."/>
            <person name="Anantharaman K."/>
            <person name="Thomas B.C."/>
            <person name="Malmstrom R."/>
            <person name="Stieglmeier M."/>
            <person name="Klingl A."/>
            <person name="Woyke T."/>
            <person name="Ryan C.M."/>
            <person name="Banfield J.F."/>
        </authorList>
    </citation>
    <scope>NUCLEOTIDE SEQUENCE [LARGE SCALE GENOMIC DNA]</scope>
</reference>
<evidence type="ECO:0000256" key="1">
    <source>
        <dbReference type="ARBA" id="ARBA00022741"/>
    </source>
</evidence>
<dbReference type="PANTHER" id="PTHR10457">
    <property type="entry name" value="MEVALONATE KINASE/GALACTOKINASE"/>
    <property type="match status" value="1"/>
</dbReference>
<evidence type="ECO:0008006" key="8">
    <source>
        <dbReference type="Google" id="ProtNLM"/>
    </source>
</evidence>
<dbReference type="EMBL" id="PEZT01000010">
    <property type="protein sequence ID" value="PIS09392.1"/>
    <property type="molecule type" value="Genomic_DNA"/>
</dbReference>
<dbReference type="PRINTS" id="PR00960">
    <property type="entry name" value="LMBPPROTEIN"/>
</dbReference>
<keyword evidence="2" id="KW-0808">Transferase</keyword>
<accession>A0A2H0W9R2</accession>
<dbReference type="Proteomes" id="UP000230093">
    <property type="component" value="Unassembled WGS sequence"/>
</dbReference>
<dbReference type="SUPFAM" id="SSF54211">
    <property type="entry name" value="Ribosomal protein S5 domain 2-like"/>
    <property type="match status" value="1"/>
</dbReference>
<dbReference type="GO" id="GO:0004335">
    <property type="term" value="F:galactokinase activity"/>
    <property type="evidence" value="ECO:0007669"/>
    <property type="project" value="TreeGrafter"/>
</dbReference>
<dbReference type="InterPro" id="IPR013750">
    <property type="entry name" value="GHMP_kinase_C_dom"/>
</dbReference>
<evidence type="ECO:0000256" key="2">
    <source>
        <dbReference type="ARBA" id="ARBA00022777"/>
    </source>
</evidence>
<dbReference type="Pfam" id="PF08544">
    <property type="entry name" value="GHMP_kinases_C"/>
    <property type="match status" value="1"/>
</dbReference>
<dbReference type="InterPro" id="IPR001174">
    <property type="entry name" value="HddA/FKP"/>
</dbReference>
<dbReference type="GO" id="GO:0005829">
    <property type="term" value="C:cytosol"/>
    <property type="evidence" value="ECO:0007669"/>
    <property type="project" value="TreeGrafter"/>
</dbReference>
<gene>
    <name evidence="6" type="ORF">COT75_01800</name>
</gene>
<keyword evidence="1" id="KW-0547">Nucleotide-binding</keyword>
<evidence type="ECO:0000259" key="4">
    <source>
        <dbReference type="Pfam" id="PF00288"/>
    </source>
</evidence>
<evidence type="ECO:0000313" key="7">
    <source>
        <dbReference type="Proteomes" id="UP000230093"/>
    </source>
</evidence>
<dbReference type="GO" id="GO:0006012">
    <property type="term" value="P:galactose metabolic process"/>
    <property type="evidence" value="ECO:0007669"/>
    <property type="project" value="TreeGrafter"/>
</dbReference>
<protein>
    <recommendedName>
        <fullName evidence="8">GHMP kinase</fullName>
    </recommendedName>
</protein>
<dbReference type="PIRSF" id="PIRSF036406">
    <property type="entry name" value="Hept_kin"/>
    <property type="match status" value="1"/>
</dbReference>
<name>A0A2H0W9R2_9BACT</name>
<dbReference type="Gene3D" id="3.30.230.120">
    <property type="match status" value="1"/>
</dbReference>
<evidence type="ECO:0000256" key="3">
    <source>
        <dbReference type="ARBA" id="ARBA00022840"/>
    </source>
</evidence>
<dbReference type="Pfam" id="PF00288">
    <property type="entry name" value="GHMP_kinases_N"/>
    <property type="match status" value="1"/>
</dbReference>
<dbReference type="SUPFAM" id="SSF55060">
    <property type="entry name" value="GHMP Kinase, C-terminal domain"/>
    <property type="match status" value="1"/>
</dbReference>
<comment type="caution">
    <text evidence="6">The sequence shown here is derived from an EMBL/GenBank/DDBJ whole genome shotgun (WGS) entry which is preliminary data.</text>
</comment>
<organism evidence="6 7">
    <name type="scientific">Candidatus Beckwithbacteria bacterium CG10_big_fil_rev_8_21_14_0_10_34_10</name>
    <dbReference type="NCBI Taxonomy" id="1974495"/>
    <lineage>
        <taxon>Bacteria</taxon>
        <taxon>Candidatus Beckwithiibacteriota</taxon>
    </lineage>
</organism>
<feature type="domain" description="GHMP kinase N-terminal" evidence="4">
    <location>
        <begin position="79"/>
        <end position="164"/>
    </location>
</feature>